<name>A0ABQ0LY52_MYCCL</name>
<reference evidence="1" key="1">
    <citation type="submission" date="2014-09" db="EMBL/GenBank/DDBJ databases">
        <title>Genome sequence of the luminous mushroom Mycena chlorophos for searching fungal bioluminescence genes.</title>
        <authorList>
            <person name="Tanaka Y."/>
            <person name="Kasuga D."/>
            <person name="Oba Y."/>
            <person name="Hase S."/>
            <person name="Sato K."/>
            <person name="Oba Y."/>
            <person name="Sakakibara Y."/>
        </authorList>
    </citation>
    <scope>NUCLEOTIDE SEQUENCE</scope>
</reference>
<evidence type="ECO:0000313" key="1">
    <source>
        <dbReference type="EMBL" id="GAT56046.1"/>
    </source>
</evidence>
<dbReference type="Proteomes" id="UP000815677">
    <property type="component" value="Unassembled WGS sequence"/>
</dbReference>
<evidence type="ECO:0000313" key="2">
    <source>
        <dbReference type="Proteomes" id="UP000815677"/>
    </source>
</evidence>
<gene>
    <name evidence="1" type="ORF">MCHLO_12747</name>
</gene>
<organism evidence="1 2">
    <name type="scientific">Mycena chlorophos</name>
    <name type="common">Agaric fungus</name>
    <name type="synonym">Agaricus chlorophos</name>
    <dbReference type="NCBI Taxonomy" id="658473"/>
    <lineage>
        <taxon>Eukaryota</taxon>
        <taxon>Fungi</taxon>
        <taxon>Dikarya</taxon>
        <taxon>Basidiomycota</taxon>
        <taxon>Agaricomycotina</taxon>
        <taxon>Agaricomycetes</taxon>
        <taxon>Agaricomycetidae</taxon>
        <taxon>Agaricales</taxon>
        <taxon>Marasmiineae</taxon>
        <taxon>Mycenaceae</taxon>
        <taxon>Mycena</taxon>
    </lineage>
</organism>
<accession>A0ABQ0LY52</accession>
<sequence length="431" mass="48871">MATPKINYLAKVLLEDLTPFRFQEEVIKRTQDAGGPQYDKTTTTNIWTEQDGNMGKIGFARRPSNDLKSSFDAFCASIEDGKYPPGTKLAGQDIPQKQLDSLKFLDNEHFTRVVLDTPQSEQDVRNNFFANAVNVVYTIADLIPGIFDLVDAEYNVQISAESNIMQQVEIPKKGTQKKKAQPEQAPVQGLNCSEFFFQADWEPDIGRVRTDDIFMGRRKSINTALQKGTQFLRVHHKSPEHQLTDSEKEQPVAYLVLEYKMLGLLNTQEFVKVVNGQFYLNGKPSAISIDKTRATEASPGLRNRLVPSRAHMTDEELQGSKLGLWGYLRQVTRYAITFGCEFVYLTDYNTHILFHFPTSKNWHRQDELAIDWITSKPHEIATFLKHLDDKVAVEGGNNPDPTAVPETPNLPTKMFLAWAFSKGAAFQKDMK</sequence>
<protein>
    <recommendedName>
        <fullName evidence="3">Fungal-type protein kinase domain-containing protein</fullName>
    </recommendedName>
</protein>
<proteinExistence type="predicted"/>
<dbReference type="EMBL" id="DF849227">
    <property type="protein sequence ID" value="GAT56046.1"/>
    <property type="molecule type" value="Genomic_DNA"/>
</dbReference>
<evidence type="ECO:0008006" key="3">
    <source>
        <dbReference type="Google" id="ProtNLM"/>
    </source>
</evidence>
<keyword evidence="2" id="KW-1185">Reference proteome</keyword>